<dbReference type="InterPro" id="IPR025997">
    <property type="entry name" value="SBP_2_dom"/>
</dbReference>
<evidence type="ECO:0000259" key="4">
    <source>
        <dbReference type="Pfam" id="PF13407"/>
    </source>
</evidence>
<feature type="domain" description="Periplasmic binding protein" evidence="4">
    <location>
        <begin position="49"/>
        <end position="308"/>
    </location>
</feature>
<dbReference type="GO" id="GO:0030246">
    <property type="term" value="F:carbohydrate binding"/>
    <property type="evidence" value="ECO:0007669"/>
    <property type="project" value="TreeGrafter"/>
</dbReference>
<dbReference type="InterPro" id="IPR050555">
    <property type="entry name" value="Bact_Solute-Bind_Prot2"/>
</dbReference>
<organism evidence="5">
    <name type="scientific">Streptomyces sp. NBC_00119</name>
    <dbReference type="NCBI Taxonomy" id="2975659"/>
    <lineage>
        <taxon>Bacteria</taxon>
        <taxon>Bacillati</taxon>
        <taxon>Actinomycetota</taxon>
        <taxon>Actinomycetes</taxon>
        <taxon>Kitasatosporales</taxon>
        <taxon>Streptomycetaceae</taxon>
        <taxon>Streptomyces</taxon>
    </lineage>
</organism>
<sequence>MNPRTKRAVVVGVASAMAVALTGCGSSWLEPESDSAGKASARQNQDLKIGVLLPEKETARYEKFDYPHIKKEVEDLTSGKGRVLYANAEQNAKSQERQVDQMIADRVDVLILDAVDSRSIAGSVKKAKDAGIPVIAYDRLAEGPVDGYVSFDSDQVGHVQGMALLKALGSKASKNSRIVMMNGSVTDPNAALYKDGALAELKDQVTISKSYDTKDWKPENARANMARAIQAIGAKNIAGVYSANDGMAGGIITALKTAGVTDLPPVTGQDAELAAVQRIVTGDQYMTVYKPYPEEASAAAQMAVLIAQQRDIEFDALAKDRVDSPTTPSVPSLLVQVVPMTQSNIKSTVVKDGIYKVGDICTAKYTADCARIGLK</sequence>
<gene>
    <name evidence="5" type="ORF">OHU69_25015</name>
</gene>
<evidence type="ECO:0000313" key="5">
    <source>
        <dbReference type="EMBL" id="WTS14020.1"/>
    </source>
</evidence>
<evidence type="ECO:0000256" key="1">
    <source>
        <dbReference type="ARBA" id="ARBA00004196"/>
    </source>
</evidence>
<dbReference type="SUPFAM" id="SSF53822">
    <property type="entry name" value="Periplasmic binding protein-like I"/>
    <property type="match status" value="1"/>
</dbReference>
<dbReference type="Gene3D" id="3.40.50.2300">
    <property type="match status" value="2"/>
</dbReference>
<dbReference type="AlphaFoldDB" id="A0AAU1U941"/>
<evidence type="ECO:0000256" key="3">
    <source>
        <dbReference type="SAM" id="SignalP"/>
    </source>
</evidence>
<feature type="signal peptide" evidence="3">
    <location>
        <begin position="1"/>
        <end position="22"/>
    </location>
</feature>
<comment type="subcellular location">
    <subcellularLocation>
        <location evidence="1">Cell envelope</location>
    </subcellularLocation>
</comment>
<dbReference type="Pfam" id="PF13407">
    <property type="entry name" value="Peripla_BP_4"/>
    <property type="match status" value="1"/>
</dbReference>
<protein>
    <submittedName>
        <fullName evidence="5">Substrate-binding domain-containing protein</fullName>
    </submittedName>
</protein>
<evidence type="ECO:0000256" key="2">
    <source>
        <dbReference type="ARBA" id="ARBA00022729"/>
    </source>
</evidence>
<proteinExistence type="predicted"/>
<dbReference type="PANTHER" id="PTHR30036:SF1">
    <property type="entry name" value="D-XYLOSE-BINDING PERIPLASMIC PROTEIN"/>
    <property type="match status" value="1"/>
</dbReference>
<name>A0AAU1U941_9ACTN</name>
<accession>A0AAU1U941</accession>
<dbReference type="PROSITE" id="PS51257">
    <property type="entry name" value="PROKAR_LIPOPROTEIN"/>
    <property type="match status" value="1"/>
</dbReference>
<feature type="chain" id="PRO_5043569574" evidence="3">
    <location>
        <begin position="23"/>
        <end position="375"/>
    </location>
</feature>
<dbReference type="EMBL" id="CP108195">
    <property type="protein sequence ID" value="WTS14020.1"/>
    <property type="molecule type" value="Genomic_DNA"/>
</dbReference>
<dbReference type="GO" id="GO:0030288">
    <property type="term" value="C:outer membrane-bounded periplasmic space"/>
    <property type="evidence" value="ECO:0007669"/>
    <property type="project" value="TreeGrafter"/>
</dbReference>
<dbReference type="InterPro" id="IPR028082">
    <property type="entry name" value="Peripla_BP_I"/>
</dbReference>
<reference evidence="5" key="1">
    <citation type="submission" date="2022-10" db="EMBL/GenBank/DDBJ databases">
        <title>The complete genomes of actinobacterial strains from the NBC collection.</title>
        <authorList>
            <person name="Joergensen T.S."/>
            <person name="Alvarez Arevalo M."/>
            <person name="Sterndorff E.B."/>
            <person name="Faurdal D."/>
            <person name="Vuksanovic O."/>
            <person name="Mourched A.-S."/>
            <person name="Charusanti P."/>
            <person name="Shaw S."/>
            <person name="Blin K."/>
            <person name="Weber T."/>
        </authorList>
    </citation>
    <scope>NUCLEOTIDE SEQUENCE</scope>
    <source>
        <strain evidence="5">NBC_00119</strain>
    </source>
</reference>
<dbReference type="PANTHER" id="PTHR30036">
    <property type="entry name" value="D-XYLOSE-BINDING PERIPLASMIC PROTEIN"/>
    <property type="match status" value="1"/>
</dbReference>
<keyword evidence="2 3" id="KW-0732">Signal</keyword>